<dbReference type="Pfam" id="PF12860">
    <property type="entry name" value="PAS_7"/>
    <property type="match status" value="1"/>
</dbReference>
<dbReference type="CDD" id="cd01948">
    <property type="entry name" value="EAL"/>
    <property type="match status" value="1"/>
</dbReference>
<dbReference type="PANTHER" id="PTHR44757:SF2">
    <property type="entry name" value="BIOFILM ARCHITECTURE MAINTENANCE PROTEIN MBAA"/>
    <property type="match status" value="1"/>
</dbReference>
<feature type="domain" description="HAMP" evidence="4">
    <location>
        <begin position="334"/>
        <end position="388"/>
    </location>
</feature>
<dbReference type="InterPro" id="IPR029787">
    <property type="entry name" value="Nucleotide_cyclase"/>
</dbReference>
<dbReference type="SMART" id="SM00304">
    <property type="entry name" value="HAMP"/>
    <property type="match status" value="1"/>
</dbReference>
<evidence type="ECO:0000259" key="5">
    <source>
        <dbReference type="PROSITE" id="PS50887"/>
    </source>
</evidence>
<feature type="coiled-coil region" evidence="1">
    <location>
        <begin position="105"/>
        <end position="159"/>
    </location>
</feature>
<dbReference type="SUPFAM" id="SSF55073">
    <property type="entry name" value="Nucleotide cyclase"/>
    <property type="match status" value="1"/>
</dbReference>
<organism evidence="6">
    <name type="scientific">uncultured Craurococcus sp</name>
    <dbReference type="NCBI Taxonomy" id="1135998"/>
    <lineage>
        <taxon>Bacteria</taxon>
        <taxon>Pseudomonadati</taxon>
        <taxon>Pseudomonadota</taxon>
        <taxon>Alphaproteobacteria</taxon>
        <taxon>Acetobacterales</taxon>
        <taxon>Acetobacteraceae</taxon>
        <taxon>Craurococcus</taxon>
        <taxon>environmental samples</taxon>
    </lineage>
</organism>
<keyword evidence="2" id="KW-0732">Signal</keyword>
<dbReference type="InterPro" id="IPR052155">
    <property type="entry name" value="Biofilm_reg_signaling"/>
</dbReference>
<dbReference type="Gene3D" id="3.30.70.270">
    <property type="match status" value="1"/>
</dbReference>
<dbReference type="CDD" id="cd01949">
    <property type="entry name" value="GGDEF"/>
    <property type="match status" value="1"/>
</dbReference>
<dbReference type="SUPFAM" id="SSF158472">
    <property type="entry name" value="HAMP domain-like"/>
    <property type="match status" value="1"/>
</dbReference>
<evidence type="ECO:0000256" key="2">
    <source>
        <dbReference type="SAM" id="SignalP"/>
    </source>
</evidence>
<dbReference type="SMART" id="SM00052">
    <property type="entry name" value="EAL"/>
    <property type="match status" value="1"/>
</dbReference>
<gene>
    <name evidence="6" type="ORF">AVDCRST_MAG27-411</name>
</gene>
<dbReference type="GO" id="GO:0007165">
    <property type="term" value="P:signal transduction"/>
    <property type="evidence" value="ECO:0007669"/>
    <property type="project" value="InterPro"/>
</dbReference>
<name>A0A6J4HGI6_9PROT</name>
<dbReference type="PROSITE" id="PS50887">
    <property type="entry name" value="GGDEF"/>
    <property type="match status" value="1"/>
</dbReference>
<evidence type="ECO:0000313" key="6">
    <source>
        <dbReference type="EMBL" id="CAA9222882.1"/>
    </source>
</evidence>
<dbReference type="InterPro" id="IPR003660">
    <property type="entry name" value="HAMP_dom"/>
</dbReference>
<dbReference type="InterPro" id="IPR001633">
    <property type="entry name" value="EAL_dom"/>
</dbReference>
<evidence type="ECO:0000256" key="1">
    <source>
        <dbReference type="SAM" id="Coils"/>
    </source>
</evidence>
<dbReference type="Gene3D" id="3.20.20.450">
    <property type="entry name" value="EAL domain"/>
    <property type="match status" value="1"/>
</dbReference>
<evidence type="ECO:0000259" key="4">
    <source>
        <dbReference type="PROSITE" id="PS50885"/>
    </source>
</evidence>
<dbReference type="PROSITE" id="PS50883">
    <property type="entry name" value="EAL"/>
    <property type="match status" value="1"/>
</dbReference>
<feature type="chain" id="PRO_5027012875" evidence="2">
    <location>
        <begin position="21"/>
        <end position="949"/>
    </location>
</feature>
<keyword evidence="1" id="KW-0175">Coiled coil</keyword>
<feature type="signal peptide" evidence="2">
    <location>
        <begin position="1"/>
        <end position="20"/>
    </location>
</feature>
<reference evidence="6" key="1">
    <citation type="submission" date="2020-02" db="EMBL/GenBank/DDBJ databases">
        <authorList>
            <person name="Meier V. D."/>
        </authorList>
    </citation>
    <scope>NUCLEOTIDE SEQUENCE</scope>
    <source>
        <strain evidence="6">AVDCRST_MAG27</strain>
    </source>
</reference>
<dbReference type="AlphaFoldDB" id="A0A6J4HGI6"/>
<dbReference type="GO" id="GO:0016020">
    <property type="term" value="C:membrane"/>
    <property type="evidence" value="ECO:0007669"/>
    <property type="project" value="InterPro"/>
</dbReference>
<dbReference type="PROSITE" id="PS50885">
    <property type="entry name" value="HAMP"/>
    <property type="match status" value="1"/>
</dbReference>
<dbReference type="Gene3D" id="1.10.8.500">
    <property type="entry name" value="HAMP domain in histidine kinase"/>
    <property type="match status" value="1"/>
</dbReference>
<protein>
    <submittedName>
        <fullName evidence="6">Diguanylate cyclase/phosphodiesterase (GGDEF &amp; EAL domains) with PAS/PAC sensor(S)</fullName>
    </submittedName>
</protein>
<feature type="domain" description="GGDEF" evidence="5">
    <location>
        <begin position="545"/>
        <end position="678"/>
    </location>
</feature>
<dbReference type="Pfam" id="PF00563">
    <property type="entry name" value="EAL"/>
    <property type="match status" value="1"/>
</dbReference>
<dbReference type="InterPro" id="IPR000160">
    <property type="entry name" value="GGDEF_dom"/>
</dbReference>
<proteinExistence type="predicted"/>
<dbReference type="EMBL" id="CADCTD010000015">
    <property type="protein sequence ID" value="CAA9222882.1"/>
    <property type="molecule type" value="Genomic_DNA"/>
</dbReference>
<evidence type="ECO:0000259" key="3">
    <source>
        <dbReference type="PROSITE" id="PS50883"/>
    </source>
</evidence>
<dbReference type="SUPFAM" id="SSF141868">
    <property type="entry name" value="EAL domain-like"/>
    <property type="match status" value="1"/>
</dbReference>
<feature type="domain" description="EAL" evidence="3">
    <location>
        <begin position="687"/>
        <end position="939"/>
    </location>
</feature>
<dbReference type="Pfam" id="PF00990">
    <property type="entry name" value="GGDEF"/>
    <property type="match status" value="1"/>
</dbReference>
<dbReference type="PANTHER" id="PTHR44757">
    <property type="entry name" value="DIGUANYLATE CYCLASE DGCP"/>
    <property type="match status" value="1"/>
</dbReference>
<dbReference type="InterPro" id="IPR035919">
    <property type="entry name" value="EAL_sf"/>
</dbReference>
<dbReference type="InterPro" id="IPR043128">
    <property type="entry name" value="Rev_trsase/Diguanyl_cyclase"/>
</dbReference>
<dbReference type="Pfam" id="PF00672">
    <property type="entry name" value="HAMP"/>
    <property type="match status" value="1"/>
</dbReference>
<dbReference type="Gene3D" id="3.30.450.20">
    <property type="entry name" value="PAS domain"/>
    <property type="match status" value="1"/>
</dbReference>
<accession>A0A6J4HGI6</accession>
<dbReference type="NCBIfam" id="TIGR00254">
    <property type="entry name" value="GGDEF"/>
    <property type="match status" value="1"/>
</dbReference>
<dbReference type="SMART" id="SM00267">
    <property type="entry name" value="GGDEF"/>
    <property type="match status" value="1"/>
</dbReference>
<sequence>MRLRTAFLICFAAASLPALGWSAWTAVRAWSAWTDAAAAVRAAEAMGHALHLVEALSVERGALQERALSDDSGVEDLQEISTRNDALLDRSQRGMRAAGLPDEAVAQAREGLASARAQVARAVEKPLAQRDPGLVPAMMAQLYERLDAVEASVAAAEGAATRASASVGALVAVGSLAVEMRGAAGRRSSHLSGWVGGRALSPRQVDEAMHLTGQIEHAWKRLRRQVVMVGSPPRLVAAVAATEEGFFRRAEPRYRELVAVARAGRAPPLALPDWRRWTVAALPGTLAARDAAIAEAVAHGEALAAGARARLWVAAAAAAAALRSAAVALVVLLRRLVLPVQRLTATVTRLAGGDVAAVEVPERGRRDEIGAMAAAVEVFRATALELQRTNLHFDAALNNMSQGLAMFDGEERLVVANARLCEIACVPPGSLRSGMSFREAMAVGVAAGHYPGRTANEAYAERRRALKAAVAVEFEEIRAGKVLAVSSRPMAGGGCVFTIEDATERRRAEAQVVHMAHHDTLTGLPNRALFRKRVDEALVRSRRGGGFALLCLDLDRFKAVNDTLGHPGGDALLRAVAGRLAGALREGDVVARLGGDEFVVLQASHEQPREAEALARRLVEELGAPYEVAGRPVAIGVSVGIALAPEHGASPDDLLKNADLALYQAKADGRAAWRLFEPGMEARTLTRRLLEFDLRDAAAAGDFELHYQPLVDLRSRRIKGFEALVRWRHPLRGFVGPAEFIPLAEELGLIGSIGEWVLRRACAEAAAWPDGLKVAVNLSAAQFRAGRALIDAITGALQVSGLAAARLEIEITEGVVLQDTEETLATLRRIKALGVSIAMDDFGTGYSSLSYLRRFPFDKVKIDQSFVRGLGTDGGDCAAIVSAVATLCGSLGMAATAEGIETEEQLARLAAEGLVDGQGHLFGRAVPAADVPLFFAGPRLMSAMSPMVA</sequence>